<evidence type="ECO:0000313" key="2">
    <source>
        <dbReference type="Proteomes" id="UP000315295"/>
    </source>
</evidence>
<dbReference type="Proteomes" id="UP000315295">
    <property type="component" value="Unassembled WGS sequence"/>
</dbReference>
<accession>A0A540LSW2</accession>
<keyword evidence="2" id="KW-1185">Reference proteome</keyword>
<protein>
    <submittedName>
        <fullName evidence="1">Uncharacterized protein</fullName>
    </submittedName>
</protein>
<organism evidence="1 2">
    <name type="scientific">Malus baccata</name>
    <name type="common">Siberian crab apple</name>
    <name type="synonym">Pyrus baccata</name>
    <dbReference type="NCBI Taxonomy" id="106549"/>
    <lineage>
        <taxon>Eukaryota</taxon>
        <taxon>Viridiplantae</taxon>
        <taxon>Streptophyta</taxon>
        <taxon>Embryophyta</taxon>
        <taxon>Tracheophyta</taxon>
        <taxon>Spermatophyta</taxon>
        <taxon>Magnoliopsida</taxon>
        <taxon>eudicotyledons</taxon>
        <taxon>Gunneridae</taxon>
        <taxon>Pentapetalae</taxon>
        <taxon>rosids</taxon>
        <taxon>fabids</taxon>
        <taxon>Rosales</taxon>
        <taxon>Rosaceae</taxon>
        <taxon>Amygdaloideae</taxon>
        <taxon>Maleae</taxon>
        <taxon>Malus</taxon>
    </lineage>
</organism>
<gene>
    <name evidence="1" type="ORF">C1H46_024952</name>
</gene>
<reference evidence="1 2" key="1">
    <citation type="journal article" date="2019" name="G3 (Bethesda)">
        <title>Sequencing of a Wild Apple (Malus baccata) Genome Unravels the Differences Between Cultivated and Wild Apple Species Regarding Disease Resistance and Cold Tolerance.</title>
        <authorList>
            <person name="Chen X."/>
        </authorList>
    </citation>
    <scope>NUCLEOTIDE SEQUENCE [LARGE SCALE GENOMIC DNA]</scope>
    <source>
        <strain evidence="2">cv. Shandingzi</strain>
        <tissue evidence="1">Leaves</tissue>
    </source>
</reference>
<dbReference type="EMBL" id="VIEB01000477">
    <property type="protein sequence ID" value="TQD89486.1"/>
    <property type="molecule type" value="Genomic_DNA"/>
</dbReference>
<proteinExistence type="predicted"/>
<comment type="caution">
    <text evidence="1">The sequence shown here is derived from an EMBL/GenBank/DDBJ whole genome shotgun (WGS) entry which is preliminary data.</text>
</comment>
<sequence>MNYGDIRRRFRVFLKLTYVSIGESSPKMLNSGHGSHNAMRQKGVKVFFPCFWFLGYEGGNFR</sequence>
<name>A0A540LSW2_MALBA</name>
<evidence type="ECO:0000313" key="1">
    <source>
        <dbReference type="EMBL" id="TQD89486.1"/>
    </source>
</evidence>
<dbReference type="AlphaFoldDB" id="A0A540LSW2"/>